<gene>
    <name evidence="1" type="ORF">VP1G_10886</name>
</gene>
<evidence type="ECO:0000313" key="2">
    <source>
        <dbReference type="Proteomes" id="UP000078576"/>
    </source>
</evidence>
<dbReference type="Proteomes" id="UP000078576">
    <property type="component" value="Unassembled WGS sequence"/>
</dbReference>
<name>A0A194UYR1_CYTMA</name>
<dbReference type="AlphaFoldDB" id="A0A194UYR1"/>
<organism evidence="1 2">
    <name type="scientific">Cytospora mali</name>
    <name type="common">Apple Valsa canker fungus</name>
    <name type="synonym">Valsa mali</name>
    <dbReference type="NCBI Taxonomy" id="578113"/>
    <lineage>
        <taxon>Eukaryota</taxon>
        <taxon>Fungi</taxon>
        <taxon>Dikarya</taxon>
        <taxon>Ascomycota</taxon>
        <taxon>Pezizomycotina</taxon>
        <taxon>Sordariomycetes</taxon>
        <taxon>Sordariomycetidae</taxon>
        <taxon>Diaporthales</taxon>
        <taxon>Cytosporaceae</taxon>
        <taxon>Cytospora</taxon>
    </lineage>
</organism>
<protein>
    <submittedName>
        <fullName evidence="1">Uncharacterized protein</fullName>
    </submittedName>
</protein>
<evidence type="ECO:0000313" key="1">
    <source>
        <dbReference type="EMBL" id="KUI56764.1"/>
    </source>
</evidence>
<keyword evidence="2" id="KW-1185">Reference proteome</keyword>
<accession>A0A194UYR1</accession>
<reference evidence="2" key="1">
    <citation type="submission" date="2014-12" db="EMBL/GenBank/DDBJ databases">
        <title>Genome Sequence of Valsa Canker Pathogens Uncovers a Specific Adaption of Colonization on Woody Bark.</title>
        <authorList>
            <person name="Yin Z."/>
            <person name="Liu H."/>
            <person name="Gao X."/>
            <person name="Li Z."/>
            <person name="Song N."/>
            <person name="Ke X."/>
            <person name="Dai Q."/>
            <person name="Wu Y."/>
            <person name="Sun Y."/>
            <person name="Xu J.-R."/>
            <person name="Kang Z.K."/>
            <person name="Wang L."/>
            <person name="Huang L."/>
        </authorList>
    </citation>
    <scope>NUCLEOTIDE SEQUENCE [LARGE SCALE GENOMIC DNA]</scope>
    <source>
        <strain evidence="2">SXYL134</strain>
    </source>
</reference>
<sequence length="59" mass="6550">MYSPDGGGPSWWLKDQVHISDGRLANKIIDSRGLGMTRTHLGFDGGWCEEFGPIMVDLE</sequence>
<dbReference type="EMBL" id="KN714692">
    <property type="protein sequence ID" value="KUI56764.1"/>
    <property type="molecule type" value="Genomic_DNA"/>
</dbReference>
<proteinExistence type="predicted"/>